<organism evidence="1 2">
    <name type="scientific">Paramecium octaurelia</name>
    <dbReference type="NCBI Taxonomy" id="43137"/>
    <lineage>
        <taxon>Eukaryota</taxon>
        <taxon>Sar</taxon>
        <taxon>Alveolata</taxon>
        <taxon>Ciliophora</taxon>
        <taxon>Intramacronucleata</taxon>
        <taxon>Oligohymenophorea</taxon>
        <taxon>Peniculida</taxon>
        <taxon>Parameciidae</taxon>
        <taxon>Paramecium</taxon>
    </lineage>
</organism>
<name>A0A8S1VPB9_PAROT</name>
<keyword evidence="2" id="KW-1185">Reference proteome</keyword>
<dbReference type="AlphaFoldDB" id="A0A8S1VPB9"/>
<accession>A0A8S1VPB9</accession>
<protein>
    <submittedName>
        <fullName evidence="1">Uncharacterized protein</fullName>
    </submittedName>
</protein>
<dbReference type="Proteomes" id="UP000683925">
    <property type="component" value="Unassembled WGS sequence"/>
</dbReference>
<gene>
    <name evidence="1" type="ORF">POCTA_138.1.T0740019</name>
</gene>
<dbReference type="EMBL" id="CAJJDP010000073">
    <property type="protein sequence ID" value="CAD8179848.1"/>
    <property type="molecule type" value="Genomic_DNA"/>
</dbReference>
<dbReference type="PANTHER" id="PTHR39767">
    <property type="entry name" value="CALCIUM/CALMODULIN-BINDING MEMBRANE PROTEIN PCM4-RELATED"/>
    <property type="match status" value="1"/>
</dbReference>
<reference evidence="1" key="1">
    <citation type="submission" date="2021-01" db="EMBL/GenBank/DDBJ databases">
        <authorList>
            <consortium name="Genoscope - CEA"/>
            <person name="William W."/>
        </authorList>
    </citation>
    <scope>NUCLEOTIDE SEQUENCE</scope>
</reference>
<evidence type="ECO:0000313" key="1">
    <source>
        <dbReference type="EMBL" id="CAD8179848.1"/>
    </source>
</evidence>
<dbReference type="InterPro" id="IPR006212">
    <property type="entry name" value="Furin_repeat"/>
</dbReference>
<evidence type="ECO:0000313" key="2">
    <source>
        <dbReference type="Proteomes" id="UP000683925"/>
    </source>
</evidence>
<comment type="caution">
    <text evidence="1">The sequence shown here is derived from an EMBL/GenBank/DDBJ whole genome shotgun (WGS) entry which is preliminary data.</text>
</comment>
<dbReference type="PANTHER" id="PTHR39767:SF2">
    <property type="entry name" value="CHROMOSOME UNDETERMINED SCAFFOLD_1, WHOLE GENOME SHOTGUN SEQUENCE"/>
    <property type="match status" value="1"/>
</dbReference>
<sequence length="258" mass="29775">MGNTLNYNQQNNYQSNCSSCLSKLICGTCKTNFNMYNGQCVAQCPHYSTFDGFVCKDITEQYPLATHILRAFYDNLIPNFIIENAKGINSFYQNQLETYYDGIRNFGGLKNNGNQYFYKQFNNLPPHYNLILQLNVRTFDFLKLKSSSNSVSIYIDNLLIQIEYIHTSNQLILAMMSVPQADTSFSFGISNINIMIQRCYPMCRSCIGHNETDVLNGQSNRILRIEIAIRALFLIWNNNKSVCWILSVVRNVQIRKHV</sequence>
<proteinExistence type="predicted"/>
<dbReference type="CDD" id="cd00064">
    <property type="entry name" value="FU"/>
    <property type="match status" value="1"/>
</dbReference>